<feature type="transmembrane region" description="Helical" evidence="1">
    <location>
        <begin position="20"/>
        <end position="38"/>
    </location>
</feature>
<reference evidence="2" key="1">
    <citation type="submission" date="2019-11" db="EMBL/GenBank/DDBJ databases">
        <authorList>
            <person name="Feng L."/>
        </authorList>
    </citation>
    <scope>NUCLEOTIDE SEQUENCE</scope>
    <source>
        <strain evidence="2">EFaeciumLFYP64</strain>
    </source>
</reference>
<evidence type="ECO:0008006" key="3">
    <source>
        <dbReference type="Google" id="ProtNLM"/>
    </source>
</evidence>
<organism evidence="2">
    <name type="scientific">Enterococcus faecium</name>
    <name type="common">Streptococcus faecium</name>
    <dbReference type="NCBI Taxonomy" id="1352"/>
    <lineage>
        <taxon>Bacteria</taxon>
        <taxon>Bacillati</taxon>
        <taxon>Bacillota</taxon>
        <taxon>Bacilli</taxon>
        <taxon>Lactobacillales</taxon>
        <taxon>Enterococcaceae</taxon>
        <taxon>Enterococcus</taxon>
    </lineage>
</organism>
<evidence type="ECO:0000313" key="2">
    <source>
        <dbReference type="EMBL" id="VYU08530.1"/>
    </source>
</evidence>
<keyword evidence="1" id="KW-1133">Transmembrane helix</keyword>
<sequence length="148" mass="17375">MTFYGLRYLQQQSNLIDYGKYFFIFASLFILIIVFSLYLRHRMQTKYRDLSIIALLFLLFVSGAQYSDYTQSESQISQSSQMVNFLQRLAEDQHVDENTVFVNTTQLADGVLVTFNDHYYRVSLNADFSAYTLEEAYLTTTDITRIEE</sequence>
<protein>
    <recommendedName>
        <fullName evidence="3">DUF3290 domain-containing protein</fullName>
    </recommendedName>
</protein>
<gene>
    <name evidence="2" type="ORF">EFLFYP64_01252</name>
</gene>
<feature type="transmembrane region" description="Helical" evidence="1">
    <location>
        <begin position="50"/>
        <end position="67"/>
    </location>
</feature>
<dbReference type="AlphaFoldDB" id="A0A6N3BV68"/>
<dbReference type="RefSeq" id="WP_024636452.1">
    <property type="nucleotide sequence ID" value="NZ_CACRTQ010000028.1"/>
</dbReference>
<keyword evidence="1" id="KW-0472">Membrane</keyword>
<keyword evidence="1" id="KW-0812">Transmembrane</keyword>
<dbReference type="InterPro" id="IPR021707">
    <property type="entry name" value="DUF3290"/>
</dbReference>
<dbReference type="EMBL" id="CACRTQ010000028">
    <property type="protein sequence ID" value="VYU08530.1"/>
    <property type="molecule type" value="Genomic_DNA"/>
</dbReference>
<accession>A0A6N3BV68</accession>
<proteinExistence type="predicted"/>
<name>A0A6N3BV68_ENTFC</name>
<evidence type="ECO:0000256" key="1">
    <source>
        <dbReference type="SAM" id="Phobius"/>
    </source>
</evidence>
<dbReference type="Pfam" id="PF11694">
    <property type="entry name" value="DUF3290"/>
    <property type="match status" value="1"/>
</dbReference>